<dbReference type="InterPro" id="IPR035069">
    <property type="entry name" value="TTHA1013/TTHA0281-like"/>
</dbReference>
<dbReference type="Pfam" id="PF05534">
    <property type="entry name" value="HicB"/>
    <property type="match status" value="1"/>
</dbReference>
<sequence>MTVMHHHGYEALVEYDEEAELFHGEVLNLRDVITFQGRSVDELKQALADSIADYLAFCAERGEEPEKPFSGQFVVRVDPGLHRAAASAARRAGLSLNKWVARTLEKAAG</sequence>
<dbReference type="InterPro" id="IPR010985">
    <property type="entry name" value="Ribbon_hlx_hlx"/>
</dbReference>
<dbReference type="RefSeq" id="WP_012457036.1">
    <property type="nucleotide sequence ID" value="NZ_BPRF01000033.1"/>
</dbReference>
<proteinExistence type="predicted"/>
<dbReference type="AlphaFoldDB" id="A0AA40S077"/>
<dbReference type="Gene3D" id="3.30.160.250">
    <property type="match status" value="1"/>
</dbReference>
<evidence type="ECO:0000313" key="1">
    <source>
        <dbReference type="EMBL" id="MBA8912185.1"/>
    </source>
</evidence>
<dbReference type="GO" id="GO:0006355">
    <property type="term" value="P:regulation of DNA-templated transcription"/>
    <property type="evidence" value="ECO:0007669"/>
    <property type="project" value="InterPro"/>
</dbReference>
<dbReference type="InterPro" id="IPR008651">
    <property type="entry name" value="Uncharacterised_HicB"/>
</dbReference>
<comment type="caution">
    <text evidence="1">The sequence shown here is derived from an EMBL/GenBank/DDBJ whole genome shotgun (WGS) entry which is preliminary data.</text>
</comment>
<evidence type="ECO:0000313" key="2">
    <source>
        <dbReference type="Proteomes" id="UP000543554"/>
    </source>
</evidence>
<name>A0AA40S077_9HYPH</name>
<dbReference type="SUPFAM" id="SSF143100">
    <property type="entry name" value="TTHA1013/TTHA0281-like"/>
    <property type="match status" value="1"/>
</dbReference>
<dbReference type="Proteomes" id="UP000543554">
    <property type="component" value="Unassembled WGS sequence"/>
</dbReference>
<gene>
    <name evidence="1" type="ORF">HNR51_001253</name>
</gene>
<dbReference type="SUPFAM" id="SSF47598">
    <property type="entry name" value="Ribbon-helix-helix"/>
    <property type="match status" value="1"/>
</dbReference>
<dbReference type="EMBL" id="JACJIB010000002">
    <property type="protein sequence ID" value="MBA8912185.1"/>
    <property type="molecule type" value="Genomic_DNA"/>
</dbReference>
<accession>A0AA40S077</accession>
<organism evidence="1 2">
    <name type="scientific">Methylorubrum thiocyanatum</name>
    <dbReference type="NCBI Taxonomy" id="47958"/>
    <lineage>
        <taxon>Bacteria</taxon>
        <taxon>Pseudomonadati</taxon>
        <taxon>Pseudomonadota</taxon>
        <taxon>Alphaproteobacteria</taxon>
        <taxon>Hyphomicrobiales</taxon>
        <taxon>Methylobacteriaceae</taxon>
        <taxon>Methylorubrum</taxon>
    </lineage>
</organism>
<keyword evidence="2" id="KW-1185">Reference proteome</keyword>
<reference evidence="1 2" key="1">
    <citation type="submission" date="2020-08" db="EMBL/GenBank/DDBJ databases">
        <title>Genomic Encyclopedia of Type Strains, Phase IV (KMG-IV): sequencing the most valuable type-strain genomes for metagenomic binning, comparative biology and taxonomic classification.</title>
        <authorList>
            <person name="Goeker M."/>
        </authorList>
    </citation>
    <scope>NUCLEOTIDE SEQUENCE [LARGE SCALE GENOMIC DNA]</scope>
    <source>
        <strain evidence="1 2">DSM 11490</strain>
    </source>
</reference>
<protein>
    <submittedName>
        <fullName evidence="1">HicB family RNase H-like nuclease</fullName>
    </submittedName>
</protein>